<dbReference type="GO" id="GO:0006227">
    <property type="term" value="P:dUDP biosynthetic process"/>
    <property type="evidence" value="ECO:0007669"/>
    <property type="project" value="TreeGrafter"/>
</dbReference>
<dbReference type="PANTHER" id="PTHR10344:SF4">
    <property type="entry name" value="UMP-CMP KINASE 2, MITOCHONDRIAL"/>
    <property type="match status" value="1"/>
</dbReference>
<dbReference type="NCBIfam" id="TIGR00041">
    <property type="entry name" value="DTMP_kinase"/>
    <property type="match status" value="1"/>
</dbReference>
<evidence type="ECO:0000313" key="14">
    <source>
        <dbReference type="EMBL" id="XDT73409.1"/>
    </source>
</evidence>
<dbReference type="HAMAP" id="MF_00165">
    <property type="entry name" value="Thymidylate_kinase"/>
    <property type="match status" value="1"/>
</dbReference>
<keyword evidence="7 12" id="KW-0418">Kinase</keyword>
<gene>
    <name evidence="12 14" type="primary">tmk</name>
    <name evidence="14" type="ORF">AAIA72_05415</name>
</gene>
<dbReference type="InterPro" id="IPR027417">
    <property type="entry name" value="P-loop_NTPase"/>
</dbReference>
<organism evidence="14">
    <name type="scientific">Thermohahella caldifontis</name>
    <dbReference type="NCBI Taxonomy" id="3142973"/>
    <lineage>
        <taxon>Bacteria</taxon>
        <taxon>Pseudomonadati</taxon>
        <taxon>Pseudomonadota</taxon>
        <taxon>Gammaproteobacteria</taxon>
        <taxon>Oceanospirillales</taxon>
        <taxon>Hahellaceae</taxon>
        <taxon>Thermohahella</taxon>
    </lineage>
</organism>
<dbReference type="GO" id="GO:0006233">
    <property type="term" value="P:dTDP biosynthetic process"/>
    <property type="evidence" value="ECO:0007669"/>
    <property type="project" value="InterPro"/>
</dbReference>
<evidence type="ECO:0000256" key="6">
    <source>
        <dbReference type="ARBA" id="ARBA00022741"/>
    </source>
</evidence>
<feature type="binding site" evidence="12">
    <location>
        <begin position="10"/>
        <end position="17"/>
    </location>
    <ligand>
        <name>ATP</name>
        <dbReference type="ChEBI" id="CHEBI:30616"/>
    </ligand>
</feature>
<evidence type="ECO:0000256" key="4">
    <source>
        <dbReference type="ARBA" id="ARBA00022679"/>
    </source>
</evidence>
<keyword evidence="6 12" id="KW-0547">Nucleotide-binding</keyword>
<comment type="similarity">
    <text evidence="1 12">Belongs to the thymidylate kinase family.</text>
</comment>
<evidence type="ECO:0000256" key="8">
    <source>
        <dbReference type="ARBA" id="ARBA00022840"/>
    </source>
</evidence>
<dbReference type="Pfam" id="PF02223">
    <property type="entry name" value="Thymidylate_kin"/>
    <property type="match status" value="1"/>
</dbReference>
<dbReference type="GO" id="GO:0005524">
    <property type="term" value="F:ATP binding"/>
    <property type="evidence" value="ECO:0007669"/>
    <property type="project" value="UniProtKB-UniRule"/>
</dbReference>
<keyword evidence="4 12" id="KW-0808">Transferase</keyword>
<dbReference type="EMBL" id="CP154858">
    <property type="protein sequence ID" value="XDT73409.1"/>
    <property type="molecule type" value="Genomic_DNA"/>
</dbReference>
<dbReference type="EC" id="2.7.4.9" evidence="2 12"/>
<feature type="domain" description="Thymidylate kinase-like" evidence="13">
    <location>
        <begin position="8"/>
        <end position="197"/>
    </location>
</feature>
<reference evidence="14" key="1">
    <citation type="submission" date="2024-05" db="EMBL/GenBank/DDBJ databases">
        <title>Genome sequencing of novel strain.</title>
        <authorList>
            <person name="Ganbat D."/>
            <person name="Ganbat S."/>
            <person name="Lee S.-J."/>
        </authorList>
    </citation>
    <scope>NUCLEOTIDE SEQUENCE</scope>
    <source>
        <strain evidence="14">SMD15-11</strain>
    </source>
</reference>
<dbReference type="GO" id="GO:0004798">
    <property type="term" value="F:dTMP kinase activity"/>
    <property type="evidence" value="ECO:0007669"/>
    <property type="project" value="UniProtKB-UniRule"/>
</dbReference>
<evidence type="ECO:0000259" key="13">
    <source>
        <dbReference type="Pfam" id="PF02223"/>
    </source>
</evidence>
<accession>A0AB39UYS5</accession>
<dbReference type="FunFam" id="3.40.50.300:FF:000225">
    <property type="entry name" value="Thymidylate kinase"/>
    <property type="match status" value="1"/>
</dbReference>
<protein>
    <recommendedName>
        <fullName evidence="3 12">Thymidylate kinase</fullName>
        <ecNumber evidence="2 12">2.7.4.9</ecNumber>
    </recommendedName>
    <alternativeName>
        <fullName evidence="9 12">dTMP kinase</fullName>
    </alternativeName>
</protein>
<keyword evidence="5 12" id="KW-0545">Nucleotide biosynthesis</keyword>
<dbReference type="KEGG" id="tcd:AAIA72_05415"/>
<dbReference type="Gene3D" id="3.40.50.300">
    <property type="entry name" value="P-loop containing nucleotide triphosphate hydrolases"/>
    <property type="match status" value="1"/>
</dbReference>
<evidence type="ECO:0000256" key="9">
    <source>
        <dbReference type="ARBA" id="ARBA00029962"/>
    </source>
</evidence>
<evidence type="ECO:0000256" key="2">
    <source>
        <dbReference type="ARBA" id="ARBA00012980"/>
    </source>
</evidence>
<proteinExistence type="inferred from homology"/>
<evidence type="ECO:0000256" key="5">
    <source>
        <dbReference type="ARBA" id="ARBA00022727"/>
    </source>
</evidence>
<dbReference type="GO" id="GO:0005829">
    <property type="term" value="C:cytosol"/>
    <property type="evidence" value="ECO:0007669"/>
    <property type="project" value="TreeGrafter"/>
</dbReference>
<dbReference type="PANTHER" id="PTHR10344">
    <property type="entry name" value="THYMIDYLATE KINASE"/>
    <property type="match status" value="1"/>
</dbReference>
<sequence length="205" mass="23044">MTGRFITVEGIEGSGKSTCIQVIREVLERQGKTVLCTREPGGTPLAEAMRALLLKHWDEPFDAQAELLLVFAARAQHLHTRIEPALDAGQWVVSDRFTDATYAYQGGGRGLSKEMIGSLEQMVQGKRRPDMTLLLTVDPERGMARARARAELDRFESETIAFYERVQSAYLERARQEPDRFVVIDSNQPLEKVQEAIRRAILSGL</sequence>
<dbReference type="InterPro" id="IPR018094">
    <property type="entry name" value="Thymidylate_kinase"/>
</dbReference>
<evidence type="ECO:0000256" key="3">
    <source>
        <dbReference type="ARBA" id="ARBA00017144"/>
    </source>
</evidence>
<keyword evidence="8 12" id="KW-0067">ATP-binding</keyword>
<dbReference type="CDD" id="cd01672">
    <property type="entry name" value="TMPK"/>
    <property type="match status" value="1"/>
</dbReference>
<evidence type="ECO:0000256" key="12">
    <source>
        <dbReference type="HAMAP-Rule" id="MF_00165"/>
    </source>
</evidence>
<evidence type="ECO:0000256" key="11">
    <source>
        <dbReference type="ARBA" id="ARBA00057735"/>
    </source>
</evidence>
<dbReference type="InterPro" id="IPR039430">
    <property type="entry name" value="Thymidylate_kin-like_dom"/>
</dbReference>
<comment type="catalytic activity">
    <reaction evidence="10 12">
        <text>dTMP + ATP = dTDP + ADP</text>
        <dbReference type="Rhea" id="RHEA:13517"/>
        <dbReference type="ChEBI" id="CHEBI:30616"/>
        <dbReference type="ChEBI" id="CHEBI:58369"/>
        <dbReference type="ChEBI" id="CHEBI:63528"/>
        <dbReference type="ChEBI" id="CHEBI:456216"/>
        <dbReference type="EC" id="2.7.4.9"/>
    </reaction>
</comment>
<evidence type="ECO:0000256" key="7">
    <source>
        <dbReference type="ARBA" id="ARBA00022777"/>
    </source>
</evidence>
<dbReference type="AlphaFoldDB" id="A0AB39UYS5"/>
<dbReference type="GO" id="GO:0006235">
    <property type="term" value="P:dTTP biosynthetic process"/>
    <property type="evidence" value="ECO:0007669"/>
    <property type="project" value="UniProtKB-UniRule"/>
</dbReference>
<evidence type="ECO:0000256" key="10">
    <source>
        <dbReference type="ARBA" id="ARBA00048743"/>
    </source>
</evidence>
<dbReference type="RefSeq" id="WP_369602400.1">
    <property type="nucleotide sequence ID" value="NZ_CP154858.1"/>
</dbReference>
<evidence type="ECO:0000256" key="1">
    <source>
        <dbReference type="ARBA" id="ARBA00009776"/>
    </source>
</evidence>
<name>A0AB39UYS5_9GAMM</name>
<dbReference type="SUPFAM" id="SSF52540">
    <property type="entry name" value="P-loop containing nucleoside triphosphate hydrolases"/>
    <property type="match status" value="1"/>
</dbReference>
<comment type="function">
    <text evidence="11 12">Phosphorylation of dTMP to form dTDP in both de novo and salvage pathways of dTTP synthesis.</text>
</comment>